<comment type="subcellular location">
    <subcellularLocation>
        <location evidence="1">Nucleus</location>
    </subcellularLocation>
</comment>
<evidence type="ECO:0000256" key="6">
    <source>
        <dbReference type="SAM" id="MobiDB-lite"/>
    </source>
</evidence>
<dbReference type="Proteomes" id="UP000037136">
    <property type="component" value="Unassembled WGS sequence"/>
</dbReference>
<reference evidence="8 9" key="2">
    <citation type="journal article" date="2017" name="Sci. Rep.">
        <title>Ant-infecting Ophiocordyceps genomes reveal a high diversity of potential behavioral manipulation genes and a possible major role for enterotoxins.</title>
        <authorList>
            <person name="de Bekker C."/>
            <person name="Ohm R.A."/>
            <person name="Evans H.C."/>
            <person name="Brachmann A."/>
            <person name="Hughes D.P."/>
        </authorList>
    </citation>
    <scope>NUCLEOTIDE SEQUENCE [LARGE SCALE GENOMIC DNA]</scope>
    <source>
        <strain evidence="8 9">SC16a</strain>
    </source>
</reference>
<proteinExistence type="predicted"/>
<dbReference type="GO" id="GO:0005634">
    <property type="term" value="C:nucleus"/>
    <property type="evidence" value="ECO:0007669"/>
    <property type="project" value="UniProtKB-SubCell"/>
</dbReference>
<evidence type="ECO:0000256" key="3">
    <source>
        <dbReference type="ARBA" id="ARBA00023015"/>
    </source>
</evidence>
<dbReference type="PANTHER" id="PTHR47338">
    <property type="entry name" value="ZN(II)2CYS6 TRANSCRIPTION FACTOR (EUROFUNG)-RELATED"/>
    <property type="match status" value="1"/>
</dbReference>
<feature type="compositionally biased region" description="Low complexity" evidence="6">
    <location>
        <begin position="651"/>
        <end position="664"/>
    </location>
</feature>
<name>A0A2A9P1P8_OPHUN</name>
<feature type="region of interest" description="Disordered" evidence="6">
    <location>
        <begin position="649"/>
        <end position="688"/>
    </location>
</feature>
<feature type="domain" description="Zn(2)-C6 fungal-type" evidence="7">
    <location>
        <begin position="10"/>
        <end position="39"/>
    </location>
</feature>
<evidence type="ECO:0000259" key="7">
    <source>
        <dbReference type="PROSITE" id="PS50048"/>
    </source>
</evidence>
<dbReference type="SUPFAM" id="SSF57701">
    <property type="entry name" value="Zn2/Cys6 DNA-binding domain"/>
    <property type="match status" value="1"/>
</dbReference>
<evidence type="ECO:0000256" key="2">
    <source>
        <dbReference type="ARBA" id="ARBA00022723"/>
    </source>
</evidence>
<keyword evidence="4" id="KW-0804">Transcription</keyword>
<accession>A0A2A9P1P8</accession>
<keyword evidence="2" id="KW-0479">Metal-binding</keyword>
<keyword evidence="9" id="KW-1185">Reference proteome</keyword>
<feature type="compositionally biased region" description="Low complexity" evidence="6">
    <location>
        <begin position="679"/>
        <end position="688"/>
    </location>
</feature>
<feature type="region of interest" description="Disordered" evidence="6">
    <location>
        <begin position="48"/>
        <end position="91"/>
    </location>
</feature>
<dbReference type="Pfam" id="PF00172">
    <property type="entry name" value="Zn_clus"/>
    <property type="match status" value="1"/>
</dbReference>
<evidence type="ECO:0000256" key="5">
    <source>
        <dbReference type="ARBA" id="ARBA00023242"/>
    </source>
</evidence>
<keyword evidence="5" id="KW-0539">Nucleus</keyword>
<dbReference type="CDD" id="cd00067">
    <property type="entry name" value="GAL4"/>
    <property type="match status" value="1"/>
</dbReference>
<keyword evidence="3" id="KW-0805">Transcription regulation</keyword>
<dbReference type="AlphaFoldDB" id="A0A2A9P1P8"/>
<dbReference type="SMART" id="SM00066">
    <property type="entry name" value="GAL4"/>
    <property type="match status" value="1"/>
</dbReference>
<dbReference type="GO" id="GO:0000981">
    <property type="term" value="F:DNA-binding transcription factor activity, RNA polymerase II-specific"/>
    <property type="evidence" value="ECO:0007669"/>
    <property type="project" value="InterPro"/>
</dbReference>
<comment type="caution">
    <text evidence="8">The sequence shown here is derived from an EMBL/GenBank/DDBJ whole genome shotgun (WGS) entry which is preliminary data.</text>
</comment>
<dbReference type="PROSITE" id="PS00463">
    <property type="entry name" value="ZN2_CY6_FUNGAL_1"/>
    <property type="match status" value="1"/>
</dbReference>
<evidence type="ECO:0000313" key="9">
    <source>
        <dbReference type="Proteomes" id="UP000037136"/>
    </source>
</evidence>
<reference evidence="8 9" key="1">
    <citation type="journal article" date="2015" name="BMC Genomics">
        <title>Gene expression during zombie ant biting behavior reflects the complexity underlying fungal parasitic behavioral manipulation.</title>
        <authorList>
            <person name="de Bekker C."/>
            <person name="Ohm R.A."/>
            <person name="Loreto R.G."/>
            <person name="Sebastian A."/>
            <person name="Albert I."/>
            <person name="Merrow M."/>
            <person name="Brachmann A."/>
            <person name="Hughes D.P."/>
        </authorList>
    </citation>
    <scope>NUCLEOTIDE SEQUENCE [LARGE SCALE GENOMIC DNA]</scope>
    <source>
        <strain evidence="8 9">SC16a</strain>
    </source>
</reference>
<feature type="region of interest" description="Disordered" evidence="6">
    <location>
        <begin position="173"/>
        <end position="194"/>
    </location>
</feature>
<dbReference type="Gene3D" id="4.10.240.10">
    <property type="entry name" value="Zn(2)-C6 fungal-type DNA-binding domain"/>
    <property type="match status" value="1"/>
</dbReference>
<dbReference type="OrthoDB" id="5069333at2759"/>
<evidence type="ECO:0000313" key="8">
    <source>
        <dbReference type="EMBL" id="PFH55348.1"/>
    </source>
</evidence>
<organism evidence="8 9">
    <name type="scientific">Ophiocordyceps unilateralis</name>
    <name type="common">Zombie-ant fungus</name>
    <name type="synonym">Torrubia unilateralis</name>
    <dbReference type="NCBI Taxonomy" id="268505"/>
    <lineage>
        <taxon>Eukaryota</taxon>
        <taxon>Fungi</taxon>
        <taxon>Dikarya</taxon>
        <taxon>Ascomycota</taxon>
        <taxon>Pezizomycotina</taxon>
        <taxon>Sordariomycetes</taxon>
        <taxon>Hypocreomycetidae</taxon>
        <taxon>Hypocreales</taxon>
        <taxon>Ophiocordycipitaceae</taxon>
        <taxon>Ophiocordyceps</taxon>
    </lineage>
</organism>
<protein>
    <recommendedName>
        <fullName evidence="7">Zn(2)-C6 fungal-type domain-containing protein</fullName>
    </recommendedName>
</protein>
<dbReference type="GO" id="GO:0008270">
    <property type="term" value="F:zinc ion binding"/>
    <property type="evidence" value="ECO:0007669"/>
    <property type="project" value="InterPro"/>
</dbReference>
<sequence length="815" mass="86486">MASKHPLRRSCAFCRARKIKCSNETICEACRRQGADCIYDFEPPRPKARTISHDGSRTEASGTPGANRPRSSTCGSPRGSPVGDDCTGAEDADSVARVLQRSFLDNFGDGGPRRRETMSTARPGPIKYTGILALLARDLVGLASDQLGILGCHHVKEGGGRFFRTELSGDDTPAMFDDNGSGSGSGSGNPLSDYGQRQQTQLVDVWFSMHPLSFVVSKTLLLHELRDGTHDEILLAAMLADANFSLGDDVAVARGHVLLRWATAQLGRRRFRLGAGAGFGGAAPHGVAGASTRVFGGISTAQTLMLLGWHALCSQQMRRAACYIGLAARIAGDIRDQMAGAAAAAAPPTSSRINGIDVFDVEKEVVAYLYWTTFSLGLWASIQTGHRLVVAAAATSSSTPAALTPVFLPVTEASSVMIKLDLVSENISTLQKQKAVLREMWPLAHMASIVAYITAGHPHDADVAYRDLHRVLAEGIHALNRQAVDVSSRSLVLLAYHTMAVHFLFPATQQQSLSFAGHGDDCGVSADVLERFCASAHDLVRIFDAVVAEQPQDLLGVTPSLRSSLPDVFCLALDACARALKLIDARRITGALLLLGDGPLVAQQAWDGRLLALARSLLDVTADDFLNQGRSLRMVRKSLKSFVRGLGGPGSASSGSGSSGFPSPANNARGSLPHTPMHSPASAVAAPATVGSDSDRLSSFVLSPLNAPATAATTPSLHSSSDASVFGPDELCKPDWHAATDYLPISDLDPAWLPQMPGVMDLDMDMDLTPPMAAGLHWDWPAVTGIDATTTIPPAASDMDSVLYYFENGHNKRPC</sequence>
<dbReference type="InterPro" id="IPR001138">
    <property type="entry name" value="Zn2Cys6_DnaBD"/>
</dbReference>
<evidence type="ECO:0000256" key="1">
    <source>
        <dbReference type="ARBA" id="ARBA00004123"/>
    </source>
</evidence>
<dbReference type="PANTHER" id="PTHR47338:SF5">
    <property type="entry name" value="ZN(II)2CYS6 TRANSCRIPTION FACTOR (EUROFUNG)"/>
    <property type="match status" value="1"/>
</dbReference>
<dbReference type="EMBL" id="LAZP02000982">
    <property type="protein sequence ID" value="PFH55348.1"/>
    <property type="molecule type" value="Genomic_DNA"/>
</dbReference>
<dbReference type="STRING" id="268505.A0A2A9P1P8"/>
<dbReference type="CDD" id="cd12148">
    <property type="entry name" value="fungal_TF_MHR"/>
    <property type="match status" value="1"/>
</dbReference>
<dbReference type="InterPro" id="IPR036864">
    <property type="entry name" value="Zn2-C6_fun-type_DNA-bd_sf"/>
</dbReference>
<dbReference type="InterPro" id="IPR050815">
    <property type="entry name" value="TF_fung"/>
</dbReference>
<gene>
    <name evidence="8" type="ORF">XA68_18533</name>
</gene>
<evidence type="ECO:0000256" key="4">
    <source>
        <dbReference type="ARBA" id="ARBA00023163"/>
    </source>
</evidence>
<dbReference type="PROSITE" id="PS50048">
    <property type="entry name" value="ZN2_CY6_FUNGAL_2"/>
    <property type="match status" value="1"/>
</dbReference>